<dbReference type="EMBL" id="BARV01035962">
    <property type="protein sequence ID" value="GAI49103.1"/>
    <property type="molecule type" value="Genomic_DNA"/>
</dbReference>
<dbReference type="AlphaFoldDB" id="X1NZQ6"/>
<feature type="non-terminal residue" evidence="1">
    <location>
        <position position="204"/>
    </location>
</feature>
<protein>
    <submittedName>
        <fullName evidence="1">Uncharacterized protein</fullName>
    </submittedName>
</protein>
<proteinExistence type="predicted"/>
<gene>
    <name evidence="1" type="ORF">S06H3_55980</name>
</gene>
<comment type="caution">
    <text evidence="1">The sequence shown here is derived from an EMBL/GenBank/DDBJ whole genome shotgun (WGS) entry which is preliminary data.</text>
</comment>
<sequence length="204" mass="21008">MRLVSTWRGKALPLAGGIMTGDIAMGGSKVTGQGEPDTAKDGLRYGHSEIGNAEIAVGADIVYAKLYLTGKLLMADLATAIKNAADGLVVLDASADVPLAQIPNTLTGKDADTLDGSELSAITSAIATAVSDHAALLIHSSVKRKPDDEIRNNSDTLVNDEDLVISVGANDVWLIHLIMLVQSAGSTPDIDYLFTVPSGGAIGA</sequence>
<organism evidence="1">
    <name type="scientific">marine sediment metagenome</name>
    <dbReference type="NCBI Taxonomy" id="412755"/>
    <lineage>
        <taxon>unclassified sequences</taxon>
        <taxon>metagenomes</taxon>
        <taxon>ecological metagenomes</taxon>
    </lineage>
</organism>
<accession>X1NZQ6</accession>
<evidence type="ECO:0000313" key="1">
    <source>
        <dbReference type="EMBL" id="GAI49103.1"/>
    </source>
</evidence>
<name>X1NZQ6_9ZZZZ</name>
<reference evidence="1" key="1">
    <citation type="journal article" date="2014" name="Front. Microbiol.">
        <title>High frequency of phylogenetically diverse reductive dehalogenase-homologous genes in deep subseafloor sedimentary metagenomes.</title>
        <authorList>
            <person name="Kawai M."/>
            <person name="Futagami T."/>
            <person name="Toyoda A."/>
            <person name="Takaki Y."/>
            <person name="Nishi S."/>
            <person name="Hori S."/>
            <person name="Arai W."/>
            <person name="Tsubouchi T."/>
            <person name="Morono Y."/>
            <person name="Uchiyama I."/>
            <person name="Ito T."/>
            <person name="Fujiyama A."/>
            <person name="Inagaki F."/>
            <person name="Takami H."/>
        </authorList>
    </citation>
    <scope>NUCLEOTIDE SEQUENCE</scope>
    <source>
        <strain evidence="1">Expedition CK06-06</strain>
    </source>
</reference>